<evidence type="ECO:0000313" key="1">
    <source>
        <dbReference type="EMBL" id="GAA1397232.1"/>
    </source>
</evidence>
<dbReference type="Proteomes" id="UP001501414">
    <property type="component" value="Unassembled WGS sequence"/>
</dbReference>
<accession>A0ABP4IRU3</accession>
<dbReference type="RefSeq" id="WP_344026628.1">
    <property type="nucleotide sequence ID" value="NZ_BAAAJK010000034.1"/>
</dbReference>
<protein>
    <recommendedName>
        <fullName evidence="3">Guanylate kinase</fullName>
    </recommendedName>
</protein>
<evidence type="ECO:0008006" key="3">
    <source>
        <dbReference type="Google" id="ProtNLM"/>
    </source>
</evidence>
<reference evidence="2" key="1">
    <citation type="journal article" date="2019" name="Int. J. Syst. Evol. Microbiol.">
        <title>The Global Catalogue of Microorganisms (GCM) 10K type strain sequencing project: providing services to taxonomists for standard genome sequencing and annotation.</title>
        <authorList>
            <consortium name="The Broad Institute Genomics Platform"/>
            <consortium name="The Broad Institute Genome Sequencing Center for Infectious Disease"/>
            <person name="Wu L."/>
            <person name="Ma J."/>
        </authorList>
    </citation>
    <scope>NUCLEOTIDE SEQUENCE [LARGE SCALE GENOMIC DNA]</scope>
    <source>
        <strain evidence="2">JCM 11896</strain>
    </source>
</reference>
<proteinExistence type="predicted"/>
<comment type="caution">
    <text evidence="1">The sequence shown here is derived from an EMBL/GenBank/DDBJ whole genome shotgun (WGS) entry which is preliminary data.</text>
</comment>
<dbReference type="InterPro" id="IPR027417">
    <property type="entry name" value="P-loop_NTPase"/>
</dbReference>
<dbReference type="EMBL" id="BAAAJK010000034">
    <property type="protein sequence ID" value="GAA1397232.1"/>
    <property type="molecule type" value="Genomic_DNA"/>
</dbReference>
<sequence>MLQPSSYTGILLAGPPASGKRTVAFALTSLRRSYARVPALTTATDPPVDAEPAARAHLDELRSWAQVLHEFTVDGSGYLYDRERPAGLREQGRLPVVCVEDADAPAAFRRESAGWLPVLLWCPAPEARARAGRGLRGPVDRGWTRRWERSSKALLGAATHFTLTLRTDRLDAVDAARIIHAAAQATAPG</sequence>
<name>A0ABP4IRU3_9PSEU</name>
<dbReference type="Gene3D" id="3.40.50.300">
    <property type="entry name" value="P-loop containing nucleotide triphosphate hydrolases"/>
    <property type="match status" value="1"/>
</dbReference>
<dbReference type="SUPFAM" id="SSF52540">
    <property type="entry name" value="P-loop containing nucleoside triphosphate hydrolases"/>
    <property type="match status" value="1"/>
</dbReference>
<organism evidence="1 2">
    <name type="scientific">Pseudonocardia kongjuensis</name>
    <dbReference type="NCBI Taxonomy" id="102227"/>
    <lineage>
        <taxon>Bacteria</taxon>
        <taxon>Bacillati</taxon>
        <taxon>Actinomycetota</taxon>
        <taxon>Actinomycetes</taxon>
        <taxon>Pseudonocardiales</taxon>
        <taxon>Pseudonocardiaceae</taxon>
        <taxon>Pseudonocardia</taxon>
    </lineage>
</organism>
<keyword evidence="2" id="KW-1185">Reference proteome</keyword>
<gene>
    <name evidence="1" type="ORF">GCM10009613_49570</name>
</gene>
<evidence type="ECO:0000313" key="2">
    <source>
        <dbReference type="Proteomes" id="UP001501414"/>
    </source>
</evidence>